<dbReference type="EMBL" id="BSXG01000045">
    <property type="protein sequence ID" value="GME28245.1"/>
    <property type="molecule type" value="Genomic_DNA"/>
</dbReference>
<evidence type="ECO:0000313" key="1">
    <source>
        <dbReference type="EMBL" id="GME28245.1"/>
    </source>
</evidence>
<keyword evidence="2" id="KW-1185">Reference proteome</keyword>
<organism evidence="1 2">
    <name type="scientific">Neofusicoccum parvum</name>
    <dbReference type="NCBI Taxonomy" id="310453"/>
    <lineage>
        <taxon>Eukaryota</taxon>
        <taxon>Fungi</taxon>
        <taxon>Dikarya</taxon>
        <taxon>Ascomycota</taxon>
        <taxon>Pezizomycotina</taxon>
        <taxon>Dothideomycetes</taxon>
        <taxon>Dothideomycetes incertae sedis</taxon>
        <taxon>Botryosphaeriales</taxon>
        <taxon>Botryosphaeriaceae</taxon>
        <taxon>Neofusicoccum</taxon>
    </lineage>
</organism>
<sequence length="92" mass="10933">MREEALSYWLRNRQWALNRLEIAPLSTRTKNWILRRGDCAKFMEHLRIHLSGELRGIWRSCLNLNVRMGEFEVSFDVGTVDLAFKLVLWKLG</sequence>
<name>A0ACB5S610_9PEZI</name>
<protein>
    <submittedName>
        <fullName evidence="1">Uncharacterized protein</fullName>
    </submittedName>
</protein>
<comment type="caution">
    <text evidence="1">The sequence shown here is derived from an EMBL/GenBank/DDBJ whole genome shotgun (WGS) entry which is preliminary data.</text>
</comment>
<reference evidence="1" key="1">
    <citation type="submission" date="2024-09" db="EMBL/GenBank/DDBJ databases">
        <title>Draft Genome Sequences of Neofusicoccum parvum.</title>
        <authorList>
            <person name="Ashida A."/>
            <person name="Camagna M."/>
            <person name="Tanaka A."/>
            <person name="Takemoto D."/>
        </authorList>
    </citation>
    <scope>NUCLEOTIDE SEQUENCE</scope>
    <source>
        <strain evidence="1">PPO83</strain>
    </source>
</reference>
<gene>
    <name evidence="1" type="primary">g5324</name>
    <name evidence="1" type="ORF">NpPPO83_00005324</name>
</gene>
<accession>A0ACB5S610</accession>
<proteinExistence type="predicted"/>
<dbReference type="Proteomes" id="UP001165186">
    <property type="component" value="Unassembled WGS sequence"/>
</dbReference>
<evidence type="ECO:0000313" key="2">
    <source>
        <dbReference type="Proteomes" id="UP001165186"/>
    </source>
</evidence>